<organism evidence="3 4">
    <name type="scientific">Camelus dromedarius</name>
    <name type="common">Dromedary</name>
    <name type="synonym">Arabian camel</name>
    <dbReference type="NCBI Taxonomy" id="9838"/>
    <lineage>
        <taxon>Eukaryota</taxon>
        <taxon>Metazoa</taxon>
        <taxon>Chordata</taxon>
        <taxon>Craniata</taxon>
        <taxon>Vertebrata</taxon>
        <taxon>Euteleostomi</taxon>
        <taxon>Mammalia</taxon>
        <taxon>Eutheria</taxon>
        <taxon>Laurasiatheria</taxon>
        <taxon>Artiodactyla</taxon>
        <taxon>Tylopoda</taxon>
        <taxon>Camelidae</taxon>
        <taxon>Camelus</taxon>
    </lineage>
</organism>
<dbReference type="PANTHER" id="PTHR13743">
    <property type="entry name" value="BEIGE/BEACH-RELATED"/>
    <property type="match status" value="1"/>
</dbReference>
<proteinExistence type="predicted"/>
<dbReference type="Pfam" id="PF15787">
    <property type="entry name" value="DUF4704"/>
    <property type="match status" value="1"/>
</dbReference>
<accession>A0A5N4DA04</accession>
<reference evidence="3 4" key="1">
    <citation type="journal article" date="2019" name="Mol. Ecol. Resour.">
        <title>Improving Illumina assemblies with Hi-C and long reads: an example with the North African dromedary.</title>
        <authorList>
            <person name="Elbers J.P."/>
            <person name="Rogers M.F."/>
            <person name="Perelman P.L."/>
            <person name="Proskuryakova A.A."/>
            <person name="Serdyukova N.A."/>
            <person name="Johnson W.E."/>
            <person name="Horin P."/>
            <person name="Corander J."/>
            <person name="Murphy D."/>
            <person name="Burger P.A."/>
        </authorList>
    </citation>
    <scope>NUCLEOTIDE SEQUENCE [LARGE SCALE GENOMIC DNA]</scope>
    <source>
        <strain evidence="3">Drom800</strain>
        <tissue evidence="3">Blood</tissue>
    </source>
</reference>
<protein>
    <submittedName>
        <fullName evidence="3">Neurobeachin</fullName>
    </submittedName>
</protein>
<dbReference type="InterPro" id="IPR050865">
    <property type="entry name" value="BEACH_Domain"/>
</dbReference>
<sequence>MMNVQLSLYTYLSAEFIGTATIYTTIRRVGTVLQLMHTLKYYYWVINPADSSGITPKGLDGPRPSQKEIISLRAFMLLFLKQLILKDRGVKEDELQSILNYLLTMHEDENIHDVLQLLVALMSEHPASMIPAFDQRNGIRYDYNISVINGL</sequence>
<dbReference type="GO" id="GO:0008104">
    <property type="term" value="P:intracellular protein localization"/>
    <property type="evidence" value="ECO:0007669"/>
    <property type="project" value="TreeGrafter"/>
</dbReference>
<evidence type="ECO:0000259" key="2">
    <source>
        <dbReference type="Pfam" id="PF15787"/>
    </source>
</evidence>
<keyword evidence="1" id="KW-0853">WD repeat</keyword>
<evidence type="ECO:0000313" key="4">
    <source>
        <dbReference type="Proteomes" id="UP000299084"/>
    </source>
</evidence>
<dbReference type="GO" id="GO:0016020">
    <property type="term" value="C:membrane"/>
    <property type="evidence" value="ECO:0007669"/>
    <property type="project" value="TreeGrafter"/>
</dbReference>
<keyword evidence="4" id="KW-1185">Reference proteome</keyword>
<dbReference type="GO" id="GO:0005829">
    <property type="term" value="C:cytosol"/>
    <property type="evidence" value="ECO:0007669"/>
    <property type="project" value="TreeGrafter"/>
</dbReference>
<evidence type="ECO:0000256" key="1">
    <source>
        <dbReference type="ARBA" id="ARBA00022574"/>
    </source>
</evidence>
<name>A0A5N4DA04_CAMDR</name>
<dbReference type="GO" id="GO:0019901">
    <property type="term" value="F:protein kinase binding"/>
    <property type="evidence" value="ECO:0007669"/>
    <property type="project" value="TreeGrafter"/>
</dbReference>
<gene>
    <name evidence="3" type="ORF">Cadr_000012558</name>
</gene>
<dbReference type="InterPro" id="IPR031570">
    <property type="entry name" value="NBEA/BDCP_DUF4704"/>
</dbReference>
<feature type="domain" description="DUF4704" evidence="2">
    <location>
        <begin position="2"/>
        <end position="140"/>
    </location>
</feature>
<dbReference type="EMBL" id="JWIN03000014">
    <property type="protein sequence ID" value="KAB1267927.1"/>
    <property type="molecule type" value="Genomic_DNA"/>
</dbReference>
<dbReference type="AlphaFoldDB" id="A0A5N4DA04"/>
<evidence type="ECO:0000313" key="3">
    <source>
        <dbReference type="EMBL" id="KAB1267927.1"/>
    </source>
</evidence>
<dbReference type="PANTHER" id="PTHR13743:SF62">
    <property type="entry name" value="NEUROBEACHIN"/>
    <property type="match status" value="1"/>
</dbReference>
<comment type="caution">
    <text evidence="3">The sequence shown here is derived from an EMBL/GenBank/DDBJ whole genome shotgun (WGS) entry which is preliminary data.</text>
</comment>
<dbReference type="Proteomes" id="UP000299084">
    <property type="component" value="Unassembled WGS sequence"/>
</dbReference>